<dbReference type="CDD" id="cd02961">
    <property type="entry name" value="PDI_a_family"/>
    <property type="match status" value="1"/>
</dbReference>
<dbReference type="OrthoDB" id="72053at2759"/>
<name>A0A5E4MWK5_9HEMI</name>
<accession>A0A5E4MWK5</accession>
<evidence type="ECO:0000313" key="6">
    <source>
        <dbReference type="Proteomes" id="UP000325440"/>
    </source>
</evidence>
<dbReference type="Pfam" id="PF00085">
    <property type="entry name" value="Thioredoxin"/>
    <property type="match status" value="1"/>
</dbReference>
<keyword evidence="2" id="KW-0812">Transmembrane</keyword>
<reference evidence="5 6" key="1">
    <citation type="submission" date="2019-08" db="EMBL/GenBank/DDBJ databases">
        <authorList>
            <person name="Alioto T."/>
            <person name="Alioto T."/>
            <person name="Gomez Garrido J."/>
        </authorList>
    </citation>
    <scope>NUCLEOTIDE SEQUENCE [LARGE SCALE GENOMIC DNA]</scope>
</reference>
<protein>
    <submittedName>
        <fullName evidence="5">Thioredoxin-like fold,Thioredoxin domain</fullName>
    </submittedName>
</protein>
<feature type="signal peptide" evidence="3">
    <location>
        <begin position="1"/>
        <end position="26"/>
    </location>
</feature>
<dbReference type="Gene3D" id="3.40.30.10">
    <property type="entry name" value="Glutaredoxin"/>
    <property type="match status" value="1"/>
</dbReference>
<keyword evidence="2" id="KW-1133">Transmembrane helix</keyword>
<evidence type="ECO:0000256" key="1">
    <source>
        <dbReference type="SAM" id="MobiDB-lite"/>
    </source>
</evidence>
<feature type="region of interest" description="Disordered" evidence="1">
    <location>
        <begin position="296"/>
        <end position="322"/>
    </location>
</feature>
<feature type="compositionally biased region" description="Basic and acidic residues" evidence="1">
    <location>
        <begin position="296"/>
        <end position="305"/>
    </location>
</feature>
<dbReference type="Proteomes" id="UP000325440">
    <property type="component" value="Unassembled WGS sequence"/>
</dbReference>
<evidence type="ECO:0000313" key="5">
    <source>
        <dbReference type="EMBL" id="VVC34455.1"/>
    </source>
</evidence>
<gene>
    <name evidence="5" type="ORF">CINCED_3A005304</name>
</gene>
<sequence>MYFEKLILLFLFTSCCLLNCLIKSQTLEVINDDELLDLFHSENHVLVLFTLKDCNMCKKYEETLTQIREEVVDSLNAWVVKVEGSNLVHIYDPTKEPSLVMFRYGVPLLIPESEAINEELLIDMILNNRDPIVKELNDNNFEHLTQASTGATTGDWFIKFYSSDSIECQRLQAQWETVGAKLKNRVNVARINRHIGGAITSRRFNINQSPTFILLRRGAMYKYTLSHVNVESLLKFVEEDYNLTVKIQVPQPKSMFDDFVHMCFDMLRENPFFWKLNLIIFSIIFVCIAVLRKVTKDDESKENERKSKKLKTSSKKSTKKSK</sequence>
<dbReference type="SUPFAM" id="SSF52833">
    <property type="entry name" value="Thioredoxin-like"/>
    <property type="match status" value="2"/>
</dbReference>
<evidence type="ECO:0000256" key="3">
    <source>
        <dbReference type="SAM" id="SignalP"/>
    </source>
</evidence>
<feature type="compositionally biased region" description="Basic residues" evidence="1">
    <location>
        <begin position="306"/>
        <end position="322"/>
    </location>
</feature>
<dbReference type="PANTHER" id="PTHR19991:SF2">
    <property type="entry name" value="GH08893P"/>
    <property type="match status" value="1"/>
</dbReference>
<feature type="transmembrane region" description="Helical" evidence="2">
    <location>
        <begin position="272"/>
        <end position="291"/>
    </location>
</feature>
<dbReference type="EMBL" id="CABPRJ010000996">
    <property type="protein sequence ID" value="VVC34455.1"/>
    <property type="molecule type" value="Genomic_DNA"/>
</dbReference>
<dbReference type="PANTHER" id="PTHR19991">
    <property type="entry name" value="L 2 01289"/>
    <property type="match status" value="1"/>
</dbReference>
<keyword evidence="3" id="KW-0732">Signal</keyword>
<organism evidence="5 6">
    <name type="scientific">Cinara cedri</name>
    <dbReference type="NCBI Taxonomy" id="506608"/>
    <lineage>
        <taxon>Eukaryota</taxon>
        <taxon>Metazoa</taxon>
        <taxon>Ecdysozoa</taxon>
        <taxon>Arthropoda</taxon>
        <taxon>Hexapoda</taxon>
        <taxon>Insecta</taxon>
        <taxon>Pterygota</taxon>
        <taxon>Neoptera</taxon>
        <taxon>Paraneoptera</taxon>
        <taxon>Hemiptera</taxon>
        <taxon>Sternorrhyncha</taxon>
        <taxon>Aphidomorpha</taxon>
        <taxon>Aphidoidea</taxon>
        <taxon>Aphididae</taxon>
        <taxon>Lachninae</taxon>
        <taxon>Cinara</taxon>
    </lineage>
</organism>
<feature type="chain" id="PRO_5022909502" evidence="3">
    <location>
        <begin position="27"/>
        <end position="322"/>
    </location>
</feature>
<evidence type="ECO:0000259" key="4">
    <source>
        <dbReference type="Pfam" id="PF00085"/>
    </source>
</evidence>
<dbReference type="InterPro" id="IPR036249">
    <property type="entry name" value="Thioredoxin-like_sf"/>
</dbReference>
<proteinExistence type="predicted"/>
<dbReference type="AlphaFoldDB" id="A0A5E4MWK5"/>
<evidence type="ECO:0000256" key="2">
    <source>
        <dbReference type="SAM" id="Phobius"/>
    </source>
</evidence>
<keyword evidence="2" id="KW-0472">Membrane</keyword>
<feature type="domain" description="Thioredoxin" evidence="4">
    <location>
        <begin position="133"/>
        <end position="238"/>
    </location>
</feature>
<dbReference type="InterPro" id="IPR013766">
    <property type="entry name" value="Thioredoxin_domain"/>
</dbReference>
<keyword evidence="6" id="KW-1185">Reference proteome</keyword>